<evidence type="ECO:0000256" key="1">
    <source>
        <dbReference type="SAM" id="Phobius"/>
    </source>
</evidence>
<keyword evidence="1" id="KW-0472">Membrane</keyword>
<organism evidence="2">
    <name type="scientific">marine sediment metagenome</name>
    <dbReference type="NCBI Taxonomy" id="412755"/>
    <lineage>
        <taxon>unclassified sequences</taxon>
        <taxon>metagenomes</taxon>
        <taxon>ecological metagenomes</taxon>
    </lineage>
</organism>
<gene>
    <name evidence="2" type="ORF">LCGC14_1047140</name>
</gene>
<accession>A0A0F9QW45</accession>
<dbReference type="AlphaFoldDB" id="A0A0F9QW45"/>
<feature type="transmembrane region" description="Helical" evidence="1">
    <location>
        <begin position="53"/>
        <end position="72"/>
    </location>
</feature>
<dbReference type="EMBL" id="LAZR01004354">
    <property type="protein sequence ID" value="KKN09383.1"/>
    <property type="molecule type" value="Genomic_DNA"/>
</dbReference>
<evidence type="ECO:0000313" key="2">
    <source>
        <dbReference type="EMBL" id="KKN09383.1"/>
    </source>
</evidence>
<keyword evidence="1" id="KW-1133">Transmembrane helix</keyword>
<proteinExistence type="predicted"/>
<sequence length="81" mass="9490">MISKGKGKSESRNIIIRWLIYSIVYAIIMGILYGTVNFHFGTVPLLFGLYIDISWVFIIFGVSGWAIMSWYFRKKFKVQIF</sequence>
<reference evidence="2" key="1">
    <citation type="journal article" date="2015" name="Nature">
        <title>Complex archaea that bridge the gap between prokaryotes and eukaryotes.</title>
        <authorList>
            <person name="Spang A."/>
            <person name="Saw J.H."/>
            <person name="Jorgensen S.L."/>
            <person name="Zaremba-Niedzwiedzka K."/>
            <person name="Martijn J."/>
            <person name="Lind A.E."/>
            <person name="van Eijk R."/>
            <person name="Schleper C."/>
            <person name="Guy L."/>
            <person name="Ettema T.J."/>
        </authorList>
    </citation>
    <scope>NUCLEOTIDE SEQUENCE</scope>
</reference>
<name>A0A0F9QW45_9ZZZZ</name>
<keyword evidence="1" id="KW-0812">Transmembrane</keyword>
<feature type="transmembrane region" description="Helical" evidence="1">
    <location>
        <begin position="14"/>
        <end position="33"/>
    </location>
</feature>
<comment type="caution">
    <text evidence="2">The sequence shown here is derived from an EMBL/GenBank/DDBJ whole genome shotgun (WGS) entry which is preliminary data.</text>
</comment>
<protein>
    <submittedName>
        <fullName evidence="2">Uncharacterized protein</fullName>
    </submittedName>
</protein>